<name>A0A9N8HXK2_9STRA</name>
<sequence>MAEPSHARLGVDSITRPNQRLVFAGMPVIVPWPFGAPFPLDLDFLADAFEVPDAVPPLQRLWLDTVHYNFLYNEGFSVTVEGGPLFHVPFIEEDFTAANPPWFLM</sequence>
<protein>
    <submittedName>
        <fullName evidence="1">Uncharacterized protein</fullName>
    </submittedName>
</protein>
<evidence type="ECO:0000313" key="1">
    <source>
        <dbReference type="EMBL" id="CAB9529392.1"/>
    </source>
</evidence>
<dbReference type="Proteomes" id="UP001153069">
    <property type="component" value="Unassembled WGS sequence"/>
</dbReference>
<organism evidence="1 2">
    <name type="scientific">Seminavis robusta</name>
    <dbReference type="NCBI Taxonomy" id="568900"/>
    <lineage>
        <taxon>Eukaryota</taxon>
        <taxon>Sar</taxon>
        <taxon>Stramenopiles</taxon>
        <taxon>Ochrophyta</taxon>
        <taxon>Bacillariophyta</taxon>
        <taxon>Bacillariophyceae</taxon>
        <taxon>Bacillariophycidae</taxon>
        <taxon>Naviculales</taxon>
        <taxon>Naviculaceae</taxon>
        <taxon>Seminavis</taxon>
    </lineage>
</organism>
<gene>
    <name evidence="1" type="ORF">SEMRO_2491_G329150.1</name>
</gene>
<dbReference type="EMBL" id="CAICTM010002489">
    <property type="protein sequence ID" value="CAB9529392.1"/>
    <property type="molecule type" value="Genomic_DNA"/>
</dbReference>
<keyword evidence="2" id="KW-1185">Reference proteome</keyword>
<comment type="caution">
    <text evidence="1">The sequence shown here is derived from an EMBL/GenBank/DDBJ whole genome shotgun (WGS) entry which is preliminary data.</text>
</comment>
<accession>A0A9N8HXK2</accession>
<proteinExistence type="predicted"/>
<dbReference type="AlphaFoldDB" id="A0A9N8HXK2"/>
<reference evidence="1" key="1">
    <citation type="submission" date="2020-06" db="EMBL/GenBank/DDBJ databases">
        <authorList>
            <consortium name="Plant Systems Biology data submission"/>
        </authorList>
    </citation>
    <scope>NUCLEOTIDE SEQUENCE</scope>
    <source>
        <strain evidence="1">D6</strain>
    </source>
</reference>
<evidence type="ECO:0000313" key="2">
    <source>
        <dbReference type="Proteomes" id="UP001153069"/>
    </source>
</evidence>